<keyword evidence="1" id="KW-0812">Transmembrane</keyword>
<organism evidence="2 3">
    <name type="scientific">Candidatus Protofrankia datiscae</name>
    <dbReference type="NCBI Taxonomy" id="2716812"/>
    <lineage>
        <taxon>Bacteria</taxon>
        <taxon>Bacillati</taxon>
        <taxon>Actinomycetota</taxon>
        <taxon>Actinomycetes</taxon>
        <taxon>Frankiales</taxon>
        <taxon>Frankiaceae</taxon>
        <taxon>Protofrankia</taxon>
    </lineage>
</organism>
<dbReference type="EMBL" id="CP002801">
    <property type="protein sequence ID" value="AEH10435.1"/>
    <property type="molecule type" value="Genomic_DNA"/>
</dbReference>
<accession>F8AYD2</accession>
<evidence type="ECO:0000256" key="1">
    <source>
        <dbReference type="SAM" id="Phobius"/>
    </source>
</evidence>
<dbReference type="STRING" id="656024.FsymDg_3126"/>
<dbReference type="AlphaFoldDB" id="F8AYD2"/>
<evidence type="ECO:0000313" key="2">
    <source>
        <dbReference type="EMBL" id="AEH10435.1"/>
    </source>
</evidence>
<gene>
    <name evidence="2" type="ordered locus">FsymDg_3126</name>
</gene>
<reference evidence="2 3" key="1">
    <citation type="submission" date="2011-05" db="EMBL/GenBank/DDBJ databases">
        <title>Complete sequence of chromosome of Frankia symbiont of Datisca glomerata.</title>
        <authorList>
            <consortium name="US DOE Joint Genome Institute"/>
            <person name="Lucas S."/>
            <person name="Han J."/>
            <person name="Lapidus A."/>
            <person name="Cheng J.-F."/>
            <person name="Goodwin L."/>
            <person name="Pitluck S."/>
            <person name="Peters L."/>
            <person name="Mikhailova N."/>
            <person name="Chertkov O."/>
            <person name="Teshima H."/>
            <person name="Han C."/>
            <person name="Tapia R."/>
            <person name="Land M."/>
            <person name="Hauser L."/>
            <person name="Kyrpides N."/>
            <person name="Ivanova N."/>
            <person name="Pagani I."/>
            <person name="Berry A."/>
            <person name="Pawlowski K."/>
            <person name="Persson T."/>
            <person name="Vanden Heuvel B."/>
            <person name="Benson D."/>
            <person name="Woyke T."/>
        </authorList>
    </citation>
    <scope>NUCLEOTIDE SEQUENCE [LARGE SCALE GENOMIC DNA]</scope>
    <source>
        <strain evidence="3">4085684</strain>
    </source>
</reference>
<dbReference type="HOGENOM" id="CLU_2436493_0_0_11"/>
<dbReference type="Proteomes" id="UP000001549">
    <property type="component" value="Chromosome"/>
</dbReference>
<sequence>MNSVIAGDATRSMPEGLTRGSKAEKAWVFRSVGGHGLRAVDGVVPSDMPVGIREVTRRDRRRPPSWLLQLVGLSLGGLVAGIAIGFRLPA</sequence>
<proteinExistence type="predicted"/>
<keyword evidence="1" id="KW-1133">Transmembrane helix</keyword>
<name>F8AYD2_9ACTN</name>
<feature type="transmembrane region" description="Helical" evidence="1">
    <location>
        <begin position="66"/>
        <end position="86"/>
    </location>
</feature>
<keyword evidence="1" id="KW-0472">Membrane</keyword>
<evidence type="ECO:0000313" key="3">
    <source>
        <dbReference type="Proteomes" id="UP000001549"/>
    </source>
</evidence>
<protein>
    <submittedName>
        <fullName evidence="2">Uncharacterized protein</fullName>
    </submittedName>
</protein>
<dbReference type="KEGG" id="fsy:FsymDg_3126"/>
<keyword evidence="3" id="KW-1185">Reference proteome</keyword>